<reference evidence="1 2" key="2">
    <citation type="submission" date="2020-03" db="EMBL/GenBank/DDBJ databases">
        <title>Kangsaoukella pontilimi gen. nov., sp. nov., a new member of the family Rhodobacteraceae isolated from a tidal mudflat.</title>
        <authorList>
            <person name="Kim I.S."/>
        </authorList>
    </citation>
    <scope>NUCLEOTIDE SEQUENCE [LARGE SCALE GENOMIC DNA]</scope>
    <source>
        <strain evidence="1 2">GH1-50</strain>
    </source>
</reference>
<dbReference type="InterPro" id="IPR043519">
    <property type="entry name" value="NT_sf"/>
</dbReference>
<dbReference type="PANTHER" id="PTHR34822:SF1">
    <property type="entry name" value="GRPB FAMILY PROTEIN"/>
    <property type="match status" value="1"/>
</dbReference>
<evidence type="ECO:0000313" key="2">
    <source>
        <dbReference type="Proteomes" id="UP000480350"/>
    </source>
</evidence>
<proteinExistence type="predicted"/>
<accession>A0A7C9M9V2</accession>
<name>A0A7C9M9V2_9RHOB</name>
<evidence type="ECO:0000313" key="1">
    <source>
        <dbReference type="EMBL" id="MXQ07553.1"/>
    </source>
</evidence>
<protein>
    <submittedName>
        <fullName evidence="1">GrpB family protein</fullName>
    </submittedName>
</protein>
<comment type="caution">
    <text evidence="1">The sequence shown here is derived from an EMBL/GenBank/DDBJ whole genome shotgun (WGS) entry which is preliminary data.</text>
</comment>
<gene>
    <name evidence="1" type="ORF">GQ651_06810</name>
</gene>
<dbReference type="SUPFAM" id="SSF81301">
    <property type="entry name" value="Nucleotidyltransferase"/>
    <property type="match status" value="1"/>
</dbReference>
<dbReference type="InterPro" id="IPR007344">
    <property type="entry name" value="GrpB/CoaE"/>
</dbReference>
<dbReference type="EMBL" id="WUPT01000001">
    <property type="protein sequence ID" value="MXQ07553.1"/>
    <property type="molecule type" value="Genomic_DNA"/>
</dbReference>
<reference evidence="1 2" key="1">
    <citation type="submission" date="2019-12" db="EMBL/GenBank/DDBJ databases">
        <authorList>
            <person name="Lee S.D."/>
        </authorList>
    </citation>
    <scope>NUCLEOTIDE SEQUENCE [LARGE SCALE GENOMIC DNA]</scope>
    <source>
        <strain evidence="1 2">GH1-50</strain>
    </source>
</reference>
<keyword evidence="2" id="KW-1185">Reference proteome</keyword>
<sequence>MSLLSPPDPEWPSQAAHEIARWRATVPGLVTVHHIGSTSIPGLPAKPIIDLLPVFTDDAARDDAGGAVQAMGYEWMGAYGLPGRAYCRLIDPETGIRRFHAHGYSQDHPDIRRHLAFRDALRDNAALRAAYTSVKAACAARHPEGGADYGACKSGWIDKAERRALERLT</sequence>
<dbReference type="RefSeq" id="WP_160763422.1">
    <property type="nucleotide sequence ID" value="NZ_WUPT01000001.1"/>
</dbReference>
<dbReference type="PANTHER" id="PTHR34822">
    <property type="entry name" value="GRPB DOMAIN PROTEIN (AFU_ORTHOLOGUE AFUA_1G01530)"/>
    <property type="match status" value="1"/>
</dbReference>
<dbReference type="AlphaFoldDB" id="A0A7C9M9V2"/>
<dbReference type="Pfam" id="PF04229">
    <property type="entry name" value="GrpB"/>
    <property type="match status" value="1"/>
</dbReference>
<dbReference type="Proteomes" id="UP000480350">
    <property type="component" value="Unassembled WGS sequence"/>
</dbReference>
<organism evidence="1 2">
    <name type="scientific">Kangsaoukella pontilimi</name>
    <dbReference type="NCBI Taxonomy" id="2691042"/>
    <lineage>
        <taxon>Bacteria</taxon>
        <taxon>Pseudomonadati</taxon>
        <taxon>Pseudomonadota</taxon>
        <taxon>Alphaproteobacteria</taxon>
        <taxon>Rhodobacterales</taxon>
        <taxon>Paracoccaceae</taxon>
        <taxon>Kangsaoukella</taxon>
    </lineage>
</organism>
<dbReference type="Gene3D" id="3.30.460.10">
    <property type="entry name" value="Beta Polymerase, domain 2"/>
    <property type="match status" value="1"/>
</dbReference>